<dbReference type="Gene3D" id="6.10.340.10">
    <property type="match status" value="1"/>
</dbReference>
<dbReference type="SMART" id="SM00304">
    <property type="entry name" value="HAMP"/>
    <property type="match status" value="1"/>
</dbReference>
<keyword evidence="2" id="KW-1003">Cell membrane</keyword>
<evidence type="ECO:0000256" key="2">
    <source>
        <dbReference type="ARBA" id="ARBA00022475"/>
    </source>
</evidence>
<keyword evidence="3 7" id="KW-0472">Membrane</keyword>
<keyword evidence="11" id="KW-1185">Reference proteome</keyword>
<dbReference type="PANTHER" id="PTHR32089:SF114">
    <property type="entry name" value="METHYL-ACCEPTING CHEMOTAXIS PROTEIN MCPB"/>
    <property type="match status" value="1"/>
</dbReference>
<dbReference type="PANTHER" id="PTHR32089">
    <property type="entry name" value="METHYL-ACCEPTING CHEMOTAXIS PROTEIN MCPB"/>
    <property type="match status" value="1"/>
</dbReference>
<evidence type="ECO:0000259" key="8">
    <source>
        <dbReference type="PROSITE" id="PS50111"/>
    </source>
</evidence>
<dbReference type="EMBL" id="SJTH01000055">
    <property type="protein sequence ID" value="TCJ01646.1"/>
    <property type="molecule type" value="Genomic_DNA"/>
</dbReference>
<dbReference type="PROSITE" id="PS50111">
    <property type="entry name" value="CHEMOTAXIS_TRANSDUC_2"/>
    <property type="match status" value="1"/>
</dbReference>
<reference evidence="10 11" key="1">
    <citation type="submission" date="2019-03" db="EMBL/GenBank/DDBJ databases">
        <authorList>
            <person name="Jensen L."/>
            <person name="Storgaard J."/>
            <person name="Sulaj E."/>
            <person name="Schramm A."/>
            <person name="Marshall I.P.G."/>
        </authorList>
    </citation>
    <scope>NUCLEOTIDE SEQUENCE [LARGE SCALE GENOMIC DNA]</scope>
    <source>
        <strain evidence="10 11">2017H2G3</strain>
    </source>
</reference>
<dbReference type="STRING" id="1742358.GCA_001439605_01529"/>
<dbReference type="InterPro" id="IPR004089">
    <property type="entry name" value="MCPsignal_dom"/>
</dbReference>
<dbReference type="GO" id="GO:0005886">
    <property type="term" value="C:plasma membrane"/>
    <property type="evidence" value="ECO:0007669"/>
    <property type="project" value="UniProtKB-SubCell"/>
</dbReference>
<feature type="domain" description="HAMP" evidence="9">
    <location>
        <begin position="206"/>
        <end position="259"/>
    </location>
</feature>
<dbReference type="PROSITE" id="PS50885">
    <property type="entry name" value="HAMP"/>
    <property type="match status" value="1"/>
</dbReference>
<comment type="subcellular location">
    <subcellularLocation>
        <location evidence="1">Cell membrane</location>
    </subcellularLocation>
</comment>
<keyword evidence="4 6" id="KW-0807">Transducer</keyword>
<keyword evidence="7" id="KW-1133">Transmembrane helix</keyword>
<protein>
    <submittedName>
        <fullName evidence="10">Methyl-accepting chemotaxis protein</fullName>
    </submittedName>
</protein>
<dbReference type="OrthoDB" id="2168386at2"/>
<feature type="transmembrane region" description="Helical" evidence="7">
    <location>
        <begin position="187"/>
        <end position="209"/>
    </location>
</feature>
<accession>A0A4R1AP41</accession>
<sequence length="564" mass="61722">MNRIMRFNSLKKKILISFSSVLLLVFLLGLYNSLTIRKLNENTNLVVKEQLSLLIIDEKIALNMSERTSLVRGYLLYGDNELRDQFKSTVEESINLEKELLELNSSQEVKELIEKKIVWGNTLNRVFEQYDLGEKERAIEIMATEVVPLEREITNGFKSMALKSEEFLSAKGEEMIANGKTTLAVDIIISIIAIVLGVLVSVLTARFITKPIVYVAGRMKAVASGDLSQPLLEIKSNDEIGQLVSATNEMSINTKQLLTKINQVSETVSRQSEELTQTANEVKTGAEQVSTTMEELANGSETQANSVGILANNMGIFTTKVEETNKNGERVQKHSEDVLQMTDEGTELMESSISQMDKINQIVHEAARKMEGLDRQSQEISKLVLVIKDIAAQTNLLALNAAIEAARAGEHGKGFAVVADEVRKLAEQVSISVGDITEIVSTIQVESGITAESLKSGYSEVEKGTSQMRITGETFNKISSSVTEMVHSIVVVSENLSMIAENGQEMNGSIDEIASVSEESAAGVEQTTASAQQLSASIEEVAASSSQLALMSEELNKLVGQFKL</sequence>
<evidence type="ECO:0000313" key="11">
    <source>
        <dbReference type="Proteomes" id="UP000293846"/>
    </source>
</evidence>
<dbReference type="CDD" id="cd06225">
    <property type="entry name" value="HAMP"/>
    <property type="match status" value="1"/>
</dbReference>
<evidence type="ECO:0000259" key="9">
    <source>
        <dbReference type="PROSITE" id="PS50885"/>
    </source>
</evidence>
<keyword evidence="7" id="KW-0812">Transmembrane</keyword>
<proteinExistence type="inferred from homology"/>
<dbReference type="GO" id="GO:0007165">
    <property type="term" value="P:signal transduction"/>
    <property type="evidence" value="ECO:0007669"/>
    <property type="project" value="UniProtKB-KW"/>
</dbReference>
<evidence type="ECO:0000256" key="5">
    <source>
        <dbReference type="ARBA" id="ARBA00029447"/>
    </source>
</evidence>
<evidence type="ECO:0000256" key="7">
    <source>
        <dbReference type="SAM" id="Phobius"/>
    </source>
</evidence>
<dbReference type="SMART" id="SM00283">
    <property type="entry name" value="MA"/>
    <property type="match status" value="1"/>
</dbReference>
<organism evidence="10 11">
    <name type="scientific">Cytobacillus praedii</name>
    <dbReference type="NCBI Taxonomy" id="1742358"/>
    <lineage>
        <taxon>Bacteria</taxon>
        <taxon>Bacillati</taxon>
        <taxon>Bacillota</taxon>
        <taxon>Bacilli</taxon>
        <taxon>Bacillales</taxon>
        <taxon>Bacillaceae</taxon>
        <taxon>Cytobacillus</taxon>
    </lineage>
</organism>
<dbReference type="InterPro" id="IPR003660">
    <property type="entry name" value="HAMP_dom"/>
</dbReference>
<dbReference type="Pfam" id="PF00672">
    <property type="entry name" value="HAMP"/>
    <property type="match status" value="1"/>
</dbReference>
<evidence type="ECO:0000256" key="1">
    <source>
        <dbReference type="ARBA" id="ARBA00004236"/>
    </source>
</evidence>
<evidence type="ECO:0000256" key="6">
    <source>
        <dbReference type="PROSITE-ProRule" id="PRU00284"/>
    </source>
</evidence>
<feature type="domain" description="Methyl-accepting transducer" evidence="8">
    <location>
        <begin position="278"/>
        <end position="535"/>
    </location>
</feature>
<evidence type="ECO:0000313" key="10">
    <source>
        <dbReference type="EMBL" id="TCJ01646.1"/>
    </source>
</evidence>
<comment type="similarity">
    <text evidence="5">Belongs to the methyl-accepting chemotaxis (MCP) protein family.</text>
</comment>
<dbReference type="Gene3D" id="1.10.287.950">
    <property type="entry name" value="Methyl-accepting chemotaxis protein"/>
    <property type="match status" value="1"/>
</dbReference>
<dbReference type="AlphaFoldDB" id="A0A4R1AP41"/>
<dbReference type="SUPFAM" id="SSF58104">
    <property type="entry name" value="Methyl-accepting chemotaxis protein (MCP) signaling domain"/>
    <property type="match status" value="1"/>
</dbReference>
<evidence type="ECO:0000256" key="4">
    <source>
        <dbReference type="ARBA" id="ARBA00023224"/>
    </source>
</evidence>
<dbReference type="Pfam" id="PF00015">
    <property type="entry name" value="MCPsignal"/>
    <property type="match status" value="1"/>
</dbReference>
<dbReference type="CDD" id="cd11386">
    <property type="entry name" value="MCP_signal"/>
    <property type="match status" value="1"/>
</dbReference>
<name>A0A4R1AP41_9BACI</name>
<dbReference type="Proteomes" id="UP000293846">
    <property type="component" value="Unassembled WGS sequence"/>
</dbReference>
<comment type="caution">
    <text evidence="10">The sequence shown here is derived from an EMBL/GenBank/DDBJ whole genome shotgun (WGS) entry which is preliminary data.</text>
</comment>
<gene>
    <name evidence="10" type="ORF">E0Y62_23160</name>
</gene>
<evidence type="ECO:0000256" key="3">
    <source>
        <dbReference type="ARBA" id="ARBA00023136"/>
    </source>
</evidence>